<proteinExistence type="predicted"/>
<gene>
    <name evidence="1" type="ORF">EV193_105395</name>
</gene>
<comment type="caution">
    <text evidence="1">The sequence shown here is derived from an EMBL/GenBank/DDBJ whole genome shotgun (WGS) entry which is preliminary data.</text>
</comment>
<dbReference type="EMBL" id="SGWQ01000005">
    <property type="protein sequence ID" value="RZS37835.1"/>
    <property type="molecule type" value="Genomic_DNA"/>
</dbReference>
<sequence length="120" mass="13659">MNTLEHMDRSPLPGVAGSSKVDTATLVERGLRRLLYAEIAWHDMPERTREERAVKEDRRAELYAREARWFGILSRVGPYDVYTSAAIRAQCSAERHAETWREFAEQSRSLAARGALRGVA</sequence>
<accession>A0A4Q7KMX7</accession>
<keyword evidence="2" id="KW-1185">Reference proteome</keyword>
<dbReference type="AlphaFoldDB" id="A0A4Q7KMX7"/>
<organism evidence="1 2">
    <name type="scientific">Herbihabitans rhizosphaerae</name>
    <dbReference type="NCBI Taxonomy" id="1872711"/>
    <lineage>
        <taxon>Bacteria</taxon>
        <taxon>Bacillati</taxon>
        <taxon>Actinomycetota</taxon>
        <taxon>Actinomycetes</taxon>
        <taxon>Pseudonocardiales</taxon>
        <taxon>Pseudonocardiaceae</taxon>
        <taxon>Herbihabitans</taxon>
    </lineage>
</organism>
<evidence type="ECO:0000313" key="2">
    <source>
        <dbReference type="Proteomes" id="UP000294257"/>
    </source>
</evidence>
<name>A0A4Q7KMX7_9PSEU</name>
<evidence type="ECO:0000313" key="1">
    <source>
        <dbReference type="EMBL" id="RZS37835.1"/>
    </source>
</evidence>
<protein>
    <submittedName>
        <fullName evidence="1">Uncharacterized protein</fullName>
    </submittedName>
</protein>
<reference evidence="1 2" key="1">
    <citation type="submission" date="2019-02" db="EMBL/GenBank/DDBJ databases">
        <title>Genomic Encyclopedia of Type Strains, Phase IV (KMG-IV): sequencing the most valuable type-strain genomes for metagenomic binning, comparative biology and taxonomic classification.</title>
        <authorList>
            <person name="Goeker M."/>
        </authorList>
    </citation>
    <scope>NUCLEOTIDE SEQUENCE [LARGE SCALE GENOMIC DNA]</scope>
    <source>
        <strain evidence="1 2">DSM 101727</strain>
    </source>
</reference>
<dbReference type="Proteomes" id="UP000294257">
    <property type="component" value="Unassembled WGS sequence"/>
</dbReference>